<comment type="similarity">
    <text evidence="2">Belongs to the NOP14 family.</text>
</comment>
<comment type="function">
    <text evidence="6">Involved in nucleolar processing of pre-18S ribosomal RNA. Has a role in the nuclear export of 40S pre-ribosomal subunit to the cytoplasm.</text>
</comment>
<dbReference type="EMBL" id="GGEC01037216">
    <property type="protein sequence ID" value="MBX17700.1"/>
    <property type="molecule type" value="Transcribed_RNA"/>
</dbReference>
<evidence type="ECO:0000256" key="6">
    <source>
        <dbReference type="ARBA" id="ARBA00024695"/>
    </source>
</evidence>
<dbReference type="PANTHER" id="PTHR23183">
    <property type="entry name" value="NOP14"/>
    <property type="match status" value="1"/>
</dbReference>
<evidence type="ECO:0000256" key="4">
    <source>
        <dbReference type="ARBA" id="ARBA00022552"/>
    </source>
</evidence>
<protein>
    <submittedName>
        <fullName evidence="7">Uncharacterized protein MANES_S052900</fullName>
    </submittedName>
</protein>
<accession>A0A2P2LIB7</accession>
<sequence>MEEVILKSKFFKAQKARDKEENEQLMEELDKSFTSLVQSRVLQSLTEPGKLNALKALVNTGAPNEHVKKDQLSVNQTGGISKQVHWT</sequence>
<keyword evidence="4" id="KW-0698">rRNA processing</keyword>
<evidence type="ECO:0000313" key="7">
    <source>
        <dbReference type="EMBL" id="MBX17700.1"/>
    </source>
</evidence>
<reference evidence="7" key="1">
    <citation type="submission" date="2018-02" db="EMBL/GenBank/DDBJ databases">
        <title>Rhizophora mucronata_Transcriptome.</title>
        <authorList>
            <person name="Meera S.P."/>
            <person name="Sreeshan A."/>
            <person name="Augustine A."/>
        </authorList>
    </citation>
    <scope>NUCLEOTIDE SEQUENCE</scope>
    <source>
        <tissue evidence="7">Leaf</tissue>
    </source>
</reference>
<comment type="subcellular location">
    <subcellularLocation>
        <location evidence="1">Nucleus</location>
        <location evidence="1">Nucleolus</location>
    </subcellularLocation>
</comment>
<keyword evidence="3" id="KW-0690">Ribosome biogenesis</keyword>
<evidence type="ECO:0000256" key="2">
    <source>
        <dbReference type="ARBA" id="ARBA00007466"/>
    </source>
</evidence>
<evidence type="ECO:0000256" key="5">
    <source>
        <dbReference type="ARBA" id="ARBA00023242"/>
    </source>
</evidence>
<dbReference type="AlphaFoldDB" id="A0A2P2LIB7"/>
<evidence type="ECO:0000256" key="1">
    <source>
        <dbReference type="ARBA" id="ARBA00004604"/>
    </source>
</evidence>
<proteinExistence type="inferred from homology"/>
<organism evidence="7">
    <name type="scientific">Rhizophora mucronata</name>
    <name type="common">Asiatic mangrove</name>
    <dbReference type="NCBI Taxonomy" id="61149"/>
    <lineage>
        <taxon>Eukaryota</taxon>
        <taxon>Viridiplantae</taxon>
        <taxon>Streptophyta</taxon>
        <taxon>Embryophyta</taxon>
        <taxon>Tracheophyta</taxon>
        <taxon>Spermatophyta</taxon>
        <taxon>Magnoliopsida</taxon>
        <taxon>eudicotyledons</taxon>
        <taxon>Gunneridae</taxon>
        <taxon>Pentapetalae</taxon>
        <taxon>rosids</taxon>
        <taxon>fabids</taxon>
        <taxon>Malpighiales</taxon>
        <taxon>Rhizophoraceae</taxon>
        <taxon>Rhizophora</taxon>
    </lineage>
</organism>
<dbReference type="Pfam" id="PF04147">
    <property type="entry name" value="Nop14"/>
    <property type="match status" value="1"/>
</dbReference>
<name>A0A2P2LIB7_RHIMU</name>
<dbReference type="GO" id="GO:0030692">
    <property type="term" value="C:Noc4p-Nop14p complex"/>
    <property type="evidence" value="ECO:0007669"/>
    <property type="project" value="TreeGrafter"/>
</dbReference>
<keyword evidence="5" id="KW-0539">Nucleus</keyword>
<dbReference type="GO" id="GO:0030490">
    <property type="term" value="P:maturation of SSU-rRNA"/>
    <property type="evidence" value="ECO:0007669"/>
    <property type="project" value="TreeGrafter"/>
</dbReference>
<dbReference type="InterPro" id="IPR007276">
    <property type="entry name" value="Nop14"/>
</dbReference>
<dbReference type="PANTHER" id="PTHR23183:SF0">
    <property type="entry name" value="NUCLEOLAR PROTEIN 14"/>
    <property type="match status" value="1"/>
</dbReference>
<dbReference type="GO" id="GO:0032040">
    <property type="term" value="C:small-subunit processome"/>
    <property type="evidence" value="ECO:0007669"/>
    <property type="project" value="InterPro"/>
</dbReference>
<evidence type="ECO:0000256" key="3">
    <source>
        <dbReference type="ARBA" id="ARBA00022517"/>
    </source>
</evidence>